<evidence type="ECO:0000256" key="12">
    <source>
        <dbReference type="SAM" id="Phobius"/>
    </source>
</evidence>
<dbReference type="AlphaFoldDB" id="A0A4R4E6F1"/>
<keyword evidence="8 15" id="KW-0418">Kinase</keyword>
<dbReference type="InterPro" id="IPR010559">
    <property type="entry name" value="Sig_transdc_His_kin_internal"/>
</dbReference>
<dbReference type="Proteomes" id="UP000295418">
    <property type="component" value="Unassembled WGS sequence"/>
</dbReference>
<evidence type="ECO:0000256" key="10">
    <source>
        <dbReference type="ARBA" id="ARBA00023012"/>
    </source>
</evidence>
<organism evidence="15 16">
    <name type="scientific">Paenibacillus albiflavus</name>
    <dbReference type="NCBI Taxonomy" id="2545760"/>
    <lineage>
        <taxon>Bacteria</taxon>
        <taxon>Bacillati</taxon>
        <taxon>Bacillota</taxon>
        <taxon>Bacilli</taxon>
        <taxon>Bacillales</taxon>
        <taxon>Paenibacillaceae</taxon>
        <taxon>Paenibacillus</taxon>
    </lineage>
</organism>
<dbReference type="PROSITE" id="PS50885">
    <property type="entry name" value="HAMP"/>
    <property type="match status" value="1"/>
</dbReference>
<dbReference type="SUPFAM" id="SSF55874">
    <property type="entry name" value="ATPase domain of HSP90 chaperone/DNA topoisomerase II/histidine kinase"/>
    <property type="match status" value="1"/>
</dbReference>
<keyword evidence="16" id="KW-1185">Reference proteome</keyword>
<evidence type="ECO:0000256" key="6">
    <source>
        <dbReference type="ARBA" id="ARBA00022679"/>
    </source>
</evidence>
<dbReference type="SUPFAM" id="SSF158472">
    <property type="entry name" value="HAMP domain-like"/>
    <property type="match status" value="1"/>
</dbReference>
<dbReference type="GO" id="GO:0005886">
    <property type="term" value="C:plasma membrane"/>
    <property type="evidence" value="ECO:0007669"/>
    <property type="project" value="UniProtKB-SubCell"/>
</dbReference>
<evidence type="ECO:0000256" key="4">
    <source>
        <dbReference type="ARBA" id="ARBA00022475"/>
    </source>
</evidence>
<dbReference type="PANTHER" id="PTHR34220:SF7">
    <property type="entry name" value="SENSOR HISTIDINE KINASE YPDA"/>
    <property type="match status" value="1"/>
</dbReference>
<dbReference type="EC" id="2.7.13.3" evidence="3"/>
<keyword evidence="4" id="KW-1003">Cell membrane</keyword>
<dbReference type="PROSITE" id="PS50109">
    <property type="entry name" value="HIS_KIN"/>
    <property type="match status" value="1"/>
</dbReference>
<gene>
    <name evidence="15" type="ORF">E0485_19380</name>
</gene>
<keyword evidence="10" id="KW-0902">Two-component regulatory system</keyword>
<comment type="caution">
    <text evidence="15">The sequence shown here is derived from an EMBL/GenBank/DDBJ whole genome shotgun (WGS) entry which is preliminary data.</text>
</comment>
<keyword evidence="6" id="KW-0808">Transferase</keyword>
<dbReference type="GO" id="GO:0000155">
    <property type="term" value="F:phosphorelay sensor kinase activity"/>
    <property type="evidence" value="ECO:0007669"/>
    <property type="project" value="InterPro"/>
</dbReference>
<dbReference type="RefSeq" id="WP_132419723.1">
    <property type="nucleotide sequence ID" value="NZ_SKFG01000025.1"/>
</dbReference>
<dbReference type="Gene3D" id="3.30.450.20">
    <property type="entry name" value="PAS domain"/>
    <property type="match status" value="1"/>
</dbReference>
<dbReference type="InterPro" id="IPR005467">
    <property type="entry name" value="His_kinase_dom"/>
</dbReference>
<evidence type="ECO:0000256" key="2">
    <source>
        <dbReference type="ARBA" id="ARBA00004651"/>
    </source>
</evidence>
<dbReference type="EMBL" id="SKFG01000025">
    <property type="protein sequence ID" value="TCZ74627.1"/>
    <property type="molecule type" value="Genomic_DNA"/>
</dbReference>
<evidence type="ECO:0000313" key="16">
    <source>
        <dbReference type="Proteomes" id="UP000295418"/>
    </source>
</evidence>
<evidence type="ECO:0000256" key="11">
    <source>
        <dbReference type="ARBA" id="ARBA00023136"/>
    </source>
</evidence>
<evidence type="ECO:0000256" key="5">
    <source>
        <dbReference type="ARBA" id="ARBA00022553"/>
    </source>
</evidence>
<dbReference type="Pfam" id="PF02518">
    <property type="entry name" value="HATPase_c"/>
    <property type="match status" value="1"/>
</dbReference>
<feature type="transmembrane region" description="Helical" evidence="12">
    <location>
        <begin position="305"/>
        <end position="324"/>
    </location>
</feature>
<dbReference type="InterPro" id="IPR050640">
    <property type="entry name" value="Bact_2-comp_sensor_kinase"/>
</dbReference>
<keyword evidence="5" id="KW-0597">Phosphoprotein</keyword>
<dbReference type="SMART" id="SM00387">
    <property type="entry name" value="HATPase_c"/>
    <property type="match status" value="1"/>
</dbReference>
<feature type="domain" description="HAMP" evidence="14">
    <location>
        <begin position="326"/>
        <end position="378"/>
    </location>
</feature>
<evidence type="ECO:0000256" key="9">
    <source>
        <dbReference type="ARBA" id="ARBA00022840"/>
    </source>
</evidence>
<dbReference type="Gene3D" id="3.30.565.10">
    <property type="entry name" value="Histidine kinase-like ATPase, C-terminal domain"/>
    <property type="match status" value="1"/>
</dbReference>
<keyword evidence="12" id="KW-1133">Transmembrane helix</keyword>
<dbReference type="Pfam" id="PF06580">
    <property type="entry name" value="His_kinase"/>
    <property type="match status" value="1"/>
</dbReference>
<dbReference type="Gene3D" id="1.10.8.500">
    <property type="entry name" value="HAMP domain in histidine kinase"/>
    <property type="match status" value="1"/>
</dbReference>
<dbReference type="Pfam" id="PF00672">
    <property type="entry name" value="HAMP"/>
    <property type="match status" value="1"/>
</dbReference>
<protein>
    <recommendedName>
        <fullName evidence="3">histidine kinase</fullName>
        <ecNumber evidence="3">2.7.13.3</ecNumber>
    </recommendedName>
</protein>
<dbReference type="GO" id="GO:0005524">
    <property type="term" value="F:ATP binding"/>
    <property type="evidence" value="ECO:0007669"/>
    <property type="project" value="UniProtKB-KW"/>
</dbReference>
<proteinExistence type="predicted"/>
<evidence type="ECO:0000259" key="13">
    <source>
        <dbReference type="PROSITE" id="PS50109"/>
    </source>
</evidence>
<reference evidence="15 16" key="1">
    <citation type="submission" date="2019-03" db="EMBL/GenBank/DDBJ databases">
        <authorList>
            <person name="Kim M.K.M."/>
        </authorList>
    </citation>
    <scope>NUCLEOTIDE SEQUENCE [LARGE SCALE GENOMIC DNA]</scope>
    <source>
        <strain evidence="15 16">18JY21-1</strain>
    </source>
</reference>
<feature type="domain" description="Histidine kinase" evidence="13">
    <location>
        <begin position="488"/>
        <end position="594"/>
    </location>
</feature>
<dbReference type="InterPro" id="IPR003594">
    <property type="entry name" value="HATPase_dom"/>
</dbReference>
<name>A0A4R4E6F1_9BACL</name>
<dbReference type="PANTHER" id="PTHR34220">
    <property type="entry name" value="SENSOR HISTIDINE KINASE YPDA"/>
    <property type="match status" value="1"/>
</dbReference>
<evidence type="ECO:0000256" key="1">
    <source>
        <dbReference type="ARBA" id="ARBA00000085"/>
    </source>
</evidence>
<evidence type="ECO:0000313" key="15">
    <source>
        <dbReference type="EMBL" id="TCZ74627.1"/>
    </source>
</evidence>
<sequence>MLQKIQAYLSRINLQNKLVALFLLLSVIPLTLLGTFSYNKASSVIQEKVYQTVLENLSQVNHSLDYFARDIEQLSIYIYGNNEIQEVLAKPSNRSLVEKLEDEKKINGILKMFLGFKSWDIDIYLLGLNGDRYFTGDLLPSPYEDFNSNWGLFRKARLADGNVVWDTHYAMKKINDFGVVLSSGRLMKRIGTNESLGYLVIDIREPALADKYDKAYLYPGGEVYLTDQSGYIISSTPSKQQIGTKLQAAFMPKVIEGTKGFFSIDSPDESTAMVIYDTSKSTGYKLISKVPVNMVTKDSLSIRNLTISMIILEVIVFFVIAYLISRTLTRPMRKLNSLMRKVEGGDMNVSFASKYNDEVGQLGQSFNRMLGQINHLINEVYEKQLMLQQAELKAVQAQFNPHFLYNTLDSINWMARIHKVDDISQTAVALGELLRFSIRKDGLFIPIEEDLRQINNYLTIQKIRYRDKYEATLEIESDIQKLYMPKLLLQPIIENAITHGLEMKMGKGKIDISVKNVGERIRFVVHDDGAGMDPIRAEQIMNGEYVTNRLEKTGIGLDNVRKRLLLYFGPEYKLQIDSAVQQGTTITIEIPVITSPEEGKHV</sequence>
<dbReference type="SMART" id="SM00304">
    <property type="entry name" value="HAMP"/>
    <property type="match status" value="1"/>
</dbReference>
<comment type="catalytic activity">
    <reaction evidence="1">
        <text>ATP + protein L-histidine = ADP + protein N-phospho-L-histidine.</text>
        <dbReference type="EC" id="2.7.13.3"/>
    </reaction>
</comment>
<keyword evidence="12" id="KW-0812">Transmembrane</keyword>
<accession>A0A4R4E6F1</accession>
<dbReference type="CDD" id="cd06225">
    <property type="entry name" value="HAMP"/>
    <property type="match status" value="1"/>
</dbReference>
<keyword evidence="9" id="KW-0067">ATP-binding</keyword>
<keyword evidence="11 12" id="KW-0472">Membrane</keyword>
<dbReference type="InterPro" id="IPR003660">
    <property type="entry name" value="HAMP_dom"/>
</dbReference>
<evidence type="ECO:0000256" key="3">
    <source>
        <dbReference type="ARBA" id="ARBA00012438"/>
    </source>
</evidence>
<evidence type="ECO:0000256" key="7">
    <source>
        <dbReference type="ARBA" id="ARBA00022741"/>
    </source>
</evidence>
<evidence type="ECO:0000256" key="8">
    <source>
        <dbReference type="ARBA" id="ARBA00022777"/>
    </source>
</evidence>
<dbReference type="InterPro" id="IPR036890">
    <property type="entry name" value="HATPase_C_sf"/>
</dbReference>
<keyword evidence="7" id="KW-0547">Nucleotide-binding</keyword>
<dbReference type="OrthoDB" id="9776552at2"/>
<dbReference type="CDD" id="cd18774">
    <property type="entry name" value="PDC2_HK_sensor"/>
    <property type="match status" value="1"/>
</dbReference>
<comment type="subcellular location">
    <subcellularLocation>
        <location evidence="2">Cell membrane</location>
        <topology evidence="2">Multi-pass membrane protein</topology>
    </subcellularLocation>
</comment>
<evidence type="ECO:0000259" key="14">
    <source>
        <dbReference type="PROSITE" id="PS50885"/>
    </source>
</evidence>